<name>A0ACC4BKC4_POPAL</name>
<dbReference type="Proteomes" id="UP000309997">
    <property type="component" value="Unassembled WGS sequence"/>
</dbReference>
<evidence type="ECO:0000313" key="2">
    <source>
        <dbReference type="Proteomes" id="UP000309997"/>
    </source>
</evidence>
<organism evidence="1 2">
    <name type="scientific">Populus alba</name>
    <name type="common">White poplar</name>
    <dbReference type="NCBI Taxonomy" id="43335"/>
    <lineage>
        <taxon>Eukaryota</taxon>
        <taxon>Viridiplantae</taxon>
        <taxon>Streptophyta</taxon>
        <taxon>Embryophyta</taxon>
        <taxon>Tracheophyta</taxon>
        <taxon>Spermatophyta</taxon>
        <taxon>Magnoliopsida</taxon>
        <taxon>eudicotyledons</taxon>
        <taxon>Gunneridae</taxon>
        <taxon>Pentapetalae</taxon>
        <taxon>rosids</taxon>
        <taxon>fabids</taxon>
        <taxon>Malpighiales</taxon>
        <taxon>Salicaceae</taxon>
        <taxon>Saliceae</taxon>
        <taxon>Populus</taxon>
    </lineage>
</organism>
<accession>A0ACC4BKC4</accession>
<sequence>MGGCVSTNNERIRTTRKHMRKSSKSSGKSSTCIADAPIQRLSDAGISDFALREFVRLDFEKGAATTRKRSEVSNKTFHLTQLQWNHSQIDANGICQEEVWFDSLSIMDSDSDDDFISVHGDCFPPVGNATGHKQNTQMLQYGAASCFVDAGCKYEGFYESYLKMDGGGPKGDEVSSKIKKALDDPCGNFKGLKEGMHDLAEKTQECRRKSKVIMLSLKRKSCDGEETTEFSERLLYRPRAGFLIPCSKGEKPTAGCWSEISPSVFKLRGETFFRDKQKCPAPDYSPYVPIGVDLFVCPRKINHIAQHLELPNLQGHEKVPSLLIINMQLPSYPVSMFNCDSDGEGMSLVVYFKLSENFNKQISPCFQDSIKRLVEDDMEKVKGFAKECTVPFRERLKILVGLVNPEELQLSSAERKLIQSYNDKPVLSRPQHEFFKGPNYFEIDLDIHRFSYISRKGLEAFRDRLKHGIANVGLTIQVQRPCNLSHCTKTRGTARASAVLCALEQDRFDVLQAADCCCLMHASPEFVVSDEMHYY</sequence>
<evidence type="ECO:0000313" key="1">
    <source>
        <dbReference type="EMBL" id="KAL3578816.1"/>
    </source>
</evidence>
<proteinExistence type="predicted"/>
<gene>
    <name evidence="1" type="ORF">D5086_020320</name>
</gene>
<dbReference type="EMBL" id="RCHU02000010">
    <property type="protein sequence ID" value="KAL3578816.1"/>
    <property type="molecule type" value="Genomic_DNA"/>
</dbReference>
<reference evidence="1 2" key="1">
    <citation type="journal article" date="2024" name="Plant Biotechnol. J.">
        <title>Genome and CRISPR/Cas9 system of a widespread forest tree (Populus alba) in the world.</title>
        <authorList>
            <person name="Liu Y.J."/>
            <person name="Jiang P.F."/>
            <person name="Han X.M."/>
            <person name="Li X.Y."/>
            <person name="Wang H.M."/>
            <person name="Wang Y.J."/>
            <person name="Wang X.X."/>
            <person name="Zeng Q.Y."/>
        </authorList>
    </citation>
    <scope>NUCLEOTIDE SEQUENCE [LARGE SCALE GENOMIC DNA]</scope>
    <source>
        <strain evidence="2">cv. PAL-ZL1</strain>
    </source>
</reference>
<comment type="caution">
    <text evidence="1">The sequence shown here is derived from an EMBL/GenBank/DDBJ whole genome shotgun (WGS) entry which is preliminary data.</text>
</comment>
<keyword evidence="2" id="KW-1185">Reference proteome</keyword>
<protein>
    <submittedName>
        <fullName evidence="1">Uncharacterized protein</fullName>
    </submittedName>
</protein>